<gene>
    <name evidence="1" type="ORF">G3570_15095</name>
</gene>
<evidence type="ECO:0000313" key="2">
    <source>
        <dbReference type="Proteomes" id="UP000473278"/>
    </source>
</evidence>
<dbReference type="InterPro" id="IPR007366">
    <property type="entry name" value="DUF432"/>
</dbReference>
<protein>
    <submittedName>
        <fullName evidence="1">DUF432 domain-containing protein</fullName>
    </submittedName>
</protein>
<comment type="caution">
    <text evidence="1">The sequence shown here is derived from an EMBL/GenBank/DDBJ whole genome shotgun (WGS) entry which is preliminary data.</text>
</comment>
<name>A0A6M1T3D6_9BACT</name>
<dbReference type="Proteomes" id="UP000473278">
    <property type="component" value="Unassembled WGS sequence"/>
</dbReference>
<keyword evidence="2" id="KW-1185">Reference proteome</keyword>
<dbReference type="Pfam" id="PF04254">
    <property type="entry name" value="DUF432"/>
    <property type="match status" value="1"/>
</dbReference>
<dbReference type="RefSeq" id="WP_165143665.1">
    <property type="nucleotide sequence ID" value="NZ_JAALLT010000004.1"/>
</dbReference>
<evidence type="ECO:0000313" key="1">
    <source>
        <dbReference type="EMBL" id="NGP77974.1"/>
    </source>
</evidence>
<sequence>MNIDKWGEFTLSSGEKADFFRLGDLRLWLKYKDEEIWIGHQYAGHADSKEALDSPPEDLEWARWAPKEPGNTIKLMPVFPDLPLVVNSEYPLRVNPGASIQIFTRIPVWLRISIGKNDTVLTELPSIKLSRTWFGTPIEGELCFWAITKARRSLSNVERKPHMVSCPIQITNKTEEDLNFDKFCFRVERLKLFVYNEELWSDETRIVYQGEEQYSDINMSGRLPKGMENAKLISPPRKPEHRSLATRTFKMIFDESFLFGK</sequence>
<proteinExistence type="predicted"/>
<dbReference type="EMBL" id="JAALLT010000004">
    <property type="protein sequence ID" value="NGP77974.1"/>
    <property type="molecule type" value="Genomic_DNA"/>
</dbReference>
<dbReference type="AlphaFoldDB" id="A0A6M1T3D6"/>
<accession>A0A6M1T3D6</accession>
<organism evidence="1 2">
    <name type="scientific">Halalkalibaculum roseum</name>
    <dbReference type="NCBI Taxonomy" id="2709311"/>
    <lineage>
        <taxon>Bacteria</taxon>
        <taxon>Pseudomonadati</taxon>
        <taxon>Balneolota</taxon>
        <taxon>Balneolia</taxon>
        <taxon>Balneolales</taxon>
        <taxon>Balneolaceae</taxon>
        <taxon>Halalkalibaculum</taxon>
    </lineage>
</organism>
<reference evidence="1 2" key="1">
    <citation type="submission" date="2020-02" db="EMBL/GenBank/DDBJ databases">
        <title>Balneolaceae bacterium YR4-1, complete genome.</title>
        <authorList>
            <person name="Li Y."/>
            <person name="Wu S."/>
        </authorList>
    </citation>
    <scope>NUCLEOTIDE SEQUENCE [LARGE SCALE GENOMIC DNA]</scope>
    <source>
        <strain evidence="1 2">YR4-1</strain>
    </source>
</reference>